<dbReference type="Proteomes" id="UP000028709">
    <property type="component" value="Unassembled WGS sequence"/>
</dbReference>
<comment type="caution">
    <text evidence="2">The sequence shown here is derived from an EMBL/GenBank/DDBJ whole genome shotgun (WGS) entry which is preliminary data.</text>
</comment>
<protein>
    <recommendedName>
        <fullName evidence="1">DUF8202 domain-containing protein</fullName>
    </recommendedName>
</protein>
<organism evidence="2 3">
    <name type="scientific">Chryseobacterium piperi</name>
    <dbReference type="NCBI Taxonomy" id="558152"/>
    <lineage>
        <taxon>Bacteria</taxon>
        <taxon>Pseudomonadati</taxon>
        <taxon>Bacteroidota</taxon>
        <taxon>Flavobacteriia</taxon>
        <taxon>Flavobacteriales</taxon>
        <taxon>Weeksellaceae</taxon>
        <taxon>Chryseobacterium group</taxon>
        <taxon>Chryseobacterium</taxon>
    </lineage>
</organism>
<dbReference type="KEGG" id="cpip:CJF12_01935"/>
<accession>A0A086AQQ2</accession>
<dbReference type="EMBL" id="JPRJ01000040">
    <property type="protein sequence ID" value="KFF19016.1"/>
    <property type="molecule type" value="Genomic_DNA"/>
</dbReference>
<keyword evidence="3" id="KW-1185">Reference proteome</keyword>
<evidence type="ECO:0000259" key="1">
    <source>
        <dbReference type="Pfam" id="PF26628"/>
    </source>
</evidence>
<dbReference type="InterPro" id="IPR058515">
    <property type="entry name" value="DUF8202"/>
</dbReference>
<proteinExistence type="predicted"/>
<reference evidence="2 3" key="1">
    <citation type="submission" date="2014-07" db="EMBL/GenBank/DDBJ databases">
        <title>Genome of Chryseobacterium piperi CTM.</title>
        <authorList>
            <person name="Pipes S.E."/>
            <person name="Stropko S.J."/>
            <person name="Newman J.D."/>
        </authorList>
    </citation>
    <scope>NUCLEOTIDE SEQUENCE [LARGE SCALE GENOMIC DNA]</scope>
    <source>
        <strain evidence="2 3">CTM</strain>
    </source>
</reference>
<evidence type="ECO:0000313" key="2">
    <source>
        <dbReference type="EMBL" id="KFF19016.1"/>
    </source>
</evidence>
<feature type="domain" description="DUF8202" evidence="1">
    <location>
        <begin position="226"/>
        <end position="414"/>
    </location>
</feature>
<dbReference type="eggNOG" id="COG1361">
    <property type="taxonomic scope" value="Bacteria"/>
</dbReference>
<gene>
    <name evidence="2" type="ORF">IQ37_16415</name>
</gene>
<dbReference type="STRING" id="558152.IQ37_16415"/>
<dbReference type="OrthoDB" id="2582440at2"/>
<dbReference type="Pfam" id="PF26628">
    <property type="entry name" value="DUF8202"/>
    <property type="match status" value="2"/>
</dbReference>
<evidence type="ECO:0000313" key="3">
    <source>
        <dbReference type="Proteomes" id="UP000028709"/>
    </source>
</evidence>
<dbReference type="RefSeq" id="WP_034686873.1">
    <property type="nucleotide sequence ID" value="NZ_CP023049.2"/>
</dbReference>
<dbReference type="AlphaFoldDB" id="A0A086AQQ2"/>
<sequence>MGVYAQAPGGVSGDLRIWLKADNGFTSSQWNDQSAAGNNYTQTNASRQPFLQPATARYNFNPVVSFGTTGADARFMVVPSGKPFTANRLNGNLFIIVNRNSDTTYRDYLGFGGTGTGAGLIQANSPVLTASFNGNKAMQLYPYNPPTSPNQKLDIGKTYLSDVSWEIGVAGGMKHGLNSFVTAAPGTFAAGYALTANGSVLGSQPEVTDGNMSEVIAYERVLTDAELQRVRSYLAIKYATSLDQTTPYSYVSSQGTTIWDANSNSGYSKNIAGIGRDDASALKQVQSKSINNTNEMLISLGNPASQDNPTHAANNSFDNDQEFLTWGTNGTVGFTPYTNAGFSSVTHRFSKVWKAQTSNYNINGNDDVYFNILKGLINSFTLSGKPIYLVMSTTSDFSSNTHFIPIGTNTNTVDGEDYVNEPYRVASNAFNGFTSNGTFYFTIAGTPVGPGGVLGNFWNRADKDVTAASGTVNQWVDQMFGIKTSQVADVSTKPNYVPVSNAATAATFNFNPYIDFTNTNQAIGNEGVAPFEGSTSELEMFYVIKDNVWTANNRFFGVNFDLKNSAAGAAIYDWNTSTQANYLSRGNTPTSNNATNTVLNPALSTTLSNISNVSLSATNSTVQHRLNGSGIGTNLTGQTVYIGQGGFVYGANNQSSMPGNDVGVTAQIAEHLAFGFALTGTERRQVESYLAIKYGTTLTDLATDTNYRNSTGNPVFTADGTYQYDIFGVAKDVRGGLDQRISKSINNDGGQATNIITASTDNNFINQNDTHANQLTDGQYLIFASNNGAQTFTGSTITAADGTQFNNSLATRWKATDTNKVGCINLRFDATSIPALAAGESYYMLISQSPSFTNPIYQKVLRTGNTIDVIPNFADNSNSYFTLVKANLNITGGTVNGGQVGISSIPGVLPSASDAWLELNAKSKGMVVTRVSDANNIPAGNRLQGMIVYDTTQKEFKVYNGTEWRTLGNSTSTSIFCN</sequence>
<name>A0A086AQQ2_9FLAO</name>
<feature type="domain" description="DUF8202" evidence="1">
    <location>
        <begin position="682"/>
        <end position="861"/>
    </location>
</feature>